<evidence type="ECO:0000256" key="4">
    <source>
        <dbReference type="ARBA" id="ARBA00022989"/>
    </source>
</evidence>
<dbReference type="AlphaFoldDB" id="G7UN01"/>
<dbReference type="InterPro" id="IPR002797">
    <property type="entry name" value="Polysacc_synth"/>
</dbReference>
<keyword evidence="2" id="KW-1003">Cell membrane</keyword>
<name>G7UN01_PSEUP</name>
<dbReference type="GO" id="GO:0005886">
    <property type="term" value="C:plasma membrane"/>
    <property type="evidence" value="ECO:0007669"/>
    <property type="project" value="UniProtKB-SubCell"/>
</dbReference>
<feature type="transmembrane region" description="Helical" evidence="6">
    <location>
        <begin position="462"/>
        <end position="484"/>
    </location>
</feature>
<dbReference type="InterPro" id="IPR050833">
    <property type="entry name" value="Poly_Biosynth_Transport"/>
</dbReference>
<dbReference type="Pfam" id="PF01943">
    <property type="entry name" value="Polysacc_synt"/>
    <property type="match status" value="1"/>
</dbReference>
<feature type="transmembrane region" description="Helical" evidence="6">
    <location>
        <begin position="339"/>
        <end position="358"/>
    </location>
</feature>
<gene>
    <name evidence="7" type="ordered locus">DSC_03295</name>
</gene>
<feature type="transmembrane region" description="Helical" evidence="6">
    <location>
        <begin position="7"/>
        <end position="24"/>
    </location>
</feature>
<keyword evidence="8" id="KW-1185">Reference proteome</keyword>
<dbReference type="EMBL" id="CP003093">
    <property type="protein sequence ID" value="AER55312.1"/>
    <property type="molecule type" value="Genomic_DNA"/>
</dbReference>
<keyword evidence="4 6" id="KW-1133">Transmembrane helix</keyword>
<feature type="transmembrane region" description="Helical" evidence="6">
    <location>
        <begin position="299"/>
        <end position="319"/>
    </location>
</feature>
<feature type="transmembrane region" description="Helical" evidence="6">
    <location>
        <begin position="114"/>
        <end position="134"/>
    </location>
</feature>
<evidence type="ECO:0000256" key="5">
    <source>
        <dbReference type="ARBA" id="ARBA00023136"/>
    </source>
</evidence>
<dbReference type="HOGENOM" id="CLU_040791_0_0_6"/>
<feature type="transmembrane region" description="Helical" evidence="6">
    <location>
        <begin position="214"/>
        <end position="235"/>
    </location>
</feature>
<reference evidence="7 8" key="1">
    <citation type="journal article" date="2012" name="J. Bacteriol.">
        <title>Complete Genome Sequence of the BTEX-Degrading Bacterium Pseudoxanthomonas spadix BD-a59.</title>
        <authorList>
            <person name="Lee S.H."/>
            <person name="Jin H.M."/>
            <person name="Lee H.J."/>
            <person name="Kim J.M."/>
            <person name="Jeon C.O."/>
        </authorList>
    </citation>
    <scope>NUCLEOTIDE SEQUENCE [LARGE SCALE GENOMIC DNA]</scope>
    <source>
        <strain evidence="7 8">BD-a59</strain>
    </source>
</reference>
<dbReference type="PANTHER" id="PTHR30250">
    <property type="entry name" value="PST FAMILY PREDICTED COLANIC ACID TRANSPORTER"/>
    <property type="match status" value="1"/>
</dbReference>
<feature type="transmembrane region" description="Helical" evidence="6">
    <location>
        <begin position="435"/>
        <end position="456"/>
    </location>
</feature>
<evidence type="ECO:0000256" key="2">
    <source>
        <dbReference type="ARBA" id="ARBA00022475"/>
    </source>
</evidence>
<proteinExistence type="predicted"/>
<comment type="subcellular location">
    <subcellularLocation>
        <location evidence="1">Cell membrane</location>
        <topology evidence="1">Multi-pass membrane protein</topology>
    </subcellularLocation>
</comment>
<evidence type="ECO:0000256" key="3">
    <source>
        <dbReference type="ARBA" id="ARBA00022692"/>
    </source>
</evidence>
<feature type="transmembrane region" description="Helical" evidence="6">
    <location>
        <begin position="175"/>
        <end position="193"/>
    </location>
</feature>
<sequence>MANYVGQAVTTLVGIVFVPFYLRYLGAEAYGLVGFFVVLQLWLGLLDVGLSPMLNREVARARADANGFTDFRRILRSVELIFAGIALATGLAMTLASPLLAAHWFKVQSLDPAQVSQCLMLMGWMIGLRFFASIYRTALNGMEAQVSLNAINVGFAVAKAVGSLAVLRYVSNTPLAFFLVQLLLGLLEPIVLAQRSYRVLPPTTERIGLAFAKAQLITAMPFGLSIAYTSILWLLLSQLDRLLLSGLLPLDEYGYFSLVMALTSAVTLAASPLSSALIPRLTYLHSKGEIDQLIRLYRNATQLTAVLMIPLTGMVALFGKELMYAWTGNLAASTWASNIIFWYMLGNTFLTFTSYQYYLQYAYGDLALNVKINTLQAIIGAPLITLAAYRFGATGTAIVWCLLQAATFVVSPPLVQRKLAPGLYRPWMRQDLLPVATGAVLVLAVLSLLSGDLIARFNRLEIFLALSVMGVCVVAGAAAGSSLLRSYLARMTHLAPTGHQ</sequence>
<dbReference type="Proteomes" id="UP000005870">
    <property type="component" value="Chromosome"/>
</dbReference>
<dbReference type="OrthoDB" id="653189at2"/>
<protein>
    <submittedName>
        <fullName evidence="7">Polysaccharide biosynthesis protein</fullName>
    </submittedName>
</protein>
<dbReference type="eggNOG" id="COG2244">
    <property type="taxonomic scope" value="Bacteria"/>
</dbReference>
<evidence type="ECO:0000313" key="8">
    <source>
        <dbReference type="Proteomes" id="UP000005870"/>
    </source>
</evidence>
<evidence type="ECO:0000256" key="1">
    <source>
        <dbReference type="ARBA" id="ARBA00004651"/>
    </source>
</evidence>
<keyword evidence="3 6" id="KW-0812">Transmembrane</keyword>
<evidence type="ECO:0000256" key="6">
    <source>
        <dbReference type="SAM" id="Phobius"/>
    </source>
</evidence>
<organism evidence="7 8">
    <name type="scientific">Pseudoxanthomonas spadix (strain BD-a59)</name>
    <dbReference type="NCBI Taxonomy" id="1045855"/>
    <lineage>
        <taxon>Bacteria</taxon>
        <taxon>Pseudomonadati</taxon>
        <taxon>Pseudomonadota</taxon>
        <taxon>Gammaproteobacteria</taxon>
        <taxon>Lysobacterales</taxon>
        <taxon>Lysobacteraceae</taxon>
        <taxon>Pseudoxanthomonas</taxon>
    </lineage>
</organism>
<dbReference type="PANTHER" id="PTHR30250:SF26">
    <property type="entry name" value="PSMA PROTEIN"/>
    <property type="match status" value="1"/>
</dbReference>
<dbReference type="RefSeq" id="WP_014159490.1">
    <property type="nucleotide sequence ID" value="NC_016147.2"/>
</dbReference>
<dbReference type="STRING" id="1045855.DSC_03295"/>
<feature type="transmembrane region" description="Helical" evidence="6">
    <location>
        <begin position="80"/>
        <end position="102"/>
    </location>
</feature>
<feature type="transmembrane region" description="Helical" evidence="6">
    <location>
        <begin position="397"/>
        <end position="415"/>
    </location>
</feature>
<accession>G7UN01</accession>
<evidence type="ECO:0000313" key="7">
    <source>
        <dbReference type="EMBL" id="AER55312.1"/>
    </source>
</evidence>
<feature type="transmembrane region" description="Helical" evidence="6">
    <location>
        <begin position="146"/>
        <end position="169"/>
    </location>
</feature>
<feature type="transmembrane region" description="Helical" evidence="6">
    <location>
        <begin position="370"/>
        <end position="391"/>
    </location>
</feature>
<keyword evidence="5 6" id="KW-0472">Membrane</keyword>
<dbReference type="KEGG" id="psd:DSC_03295"/>
<feature type="transmembrane region" description="Helical" evidence="6">
    <location>
        <begin position="255"/>
        <end position="278"/>
    </location>
</feature>
<feature type="transmembrane region" description="Helical" evidence="6">
    <location>
        <begin position="30"/>
        <end position="50"/>
    </location>
</feature>